<feature type="transmembrane region" description="Helical" evidence="5">
    <location>
        <begin position="92"/>
        <end position="115"/>
    </location>
</feature>
<accession>A0A7Y0HF76</accession>
<evidence type="ECO:0000256" key="1">
    <source>
        <dbReference type="ARBA" id="ARBA00004141"/>
    </source>
</evidence>
<dbReference type="InterPro" id="IPR050638">
    <property type="entry name" value="AA-Vitamin_Transporters"/>
</dbReference>
<feature type="transmembrane region" description="Helical" evidence="5">
    <location>
        <begin position="152"/>
        <end position="171"/>
    </location>
</feature>
<feature type="transmembrane region" description="Helical" evidence="5">
    <location>
        <begin position="273"/>
        <end position="294"/>
    </location>
</feature>
<evidence type="ECO:0000256" key="3">
    <source>
        <dbReference type="ARBA" id="ARBA00022989"/>
    </source>
</evidence>
<dbReference type="Pfam" id="PF00892">
    <property type="entry name" value="EamA"/>
    <property type="match status" value="2"/>
</dbReference>
<protein>
    <submittedName>
        <fullName evidence="7">DMT family transporter</fullName>
    </submittedName>
</protein>
<dbReference type="EMBL" id="JABBNT010000001">
    <property type="protein sequence ID" value="NMM42954.1"/>
    <property type="molecule type" value="Genomic_DNA"/>
</dbReference>
<feature type="transmembrane region" description="Helical" evidence="5">
    <location>
        <begin position="248"/>
        <end position="267"/>
    </location>
</feature>
<keyword evidence="8" id="KW-1185">Reference proteome</keyword>
<sequence>MRMSALDWGMLVTLSILWGGSFFFNQVALEDLPPFTVVFGRIFLAALILWGVILLRGLAVPRIPVIWLSFLGMAILNNAIPFSLLAWGQTHISSSLAAILNATTPLFGVVVAHVLTSDERATPAKVFGVLAGFGGVAIMIGVDALADIGIDILAQLACLGAATSYAFSSIFGRRFKRLGLTPMVTAAGQVTVSSMILLPLVLIVDRPWTLPMPGSDTILSILGIATLSTALAYILFFRILSSAGATNLMLVTFLIPVSAILLGVLFLGEALAARHVIGMAGIGIGLAAIDGRLLDRLRKPKFS</sequence>
<gene>
    <name evidence="7" type="ORF">HH303_00590</name>
</gene>
<evidence type="ECO:0000313" key="7">
    <source>
        <dbReference type="EMBL" id="NMM42954.1"/>
    </source>
</evidence>
<dbReference type="SUPFAM" id="SSF103481">
    <property type="entry name" value="Multidrug resistance efflux transporter EmrE"/>
    <property type="match status" value="2"/>
</dbReference>
<evidence type="ECO:0000259" key="6">
    <source>
        <dbReference type="Pfam" id="PF00892"/>
    </source>
</evidence>
<keyword evidence="2 5" id="KW-0812">Transmembrane</keyword>
<feature type="transmembrane region" description="Helical" evidence="5">
    <location>
        <begin position="127"/>
        <end position="146"/>
    </location>
</feature>
<comment type="subcellular location">
    <subcellularLocation>
        <location evidence="1">Membrane</location>
        <topology evidence="1">Multi-pass membrane protein</topology>
    </subcellularLocation>
</comment>
<keyword evidence="3 5" id="KW-1133">Transmembrane helix</keyword>
<feature type="transmembrane region" description="Helical" evidence="5">
    <location>
        <begin position="65"/>
        <end position="86"/>
    </location>
</feature>
<dbReference type="AlphaFoldDB" id="A0A7Y0HF76"/>
<feature type="transmembrane region" description="Helical" evidence="5">
    <location>
        <begin position="217"/>
        <end position="236"/>
    </location>
</feature>
<dbReference type="InterPro" id="IPR000620">
    <property type="entry name" value="EamA_dom"/>
</dbReference>
<evidence type="ECO:0000256" key="5">
    <source>
        <dbReference type="SAM" id="Phobius"/>
    </source>
</evidence>
<proteinExistence type="predicted"/>
<keyword evidence="4 5" id="KW-0472">Membrane</keyword>
<reference evidence="7 8" key="1">
    <citation type="submission" date="2020-04" db="EMBL/GenBank/DDBJ databases">
        <title>Rhodospirillaceae bacterium KN72 isolated from deep sea.</title>
        <authorList>
            <person name="Zhang D.-C."/>
        </authorList>
    </citation>
    <scope>NUCLEOTIDE SEQUENCE [LARGE SCALE GENOMIC DNA]</scope>
    <source>
        <strain evidence="7 8">KN72</strain>
    </source>
</reference>
<dbReference type="PANTHER" id="PTHR32322">
    <property type="entry name" value="INNER MEMBRANE TRANSPORTER"/>
    <property type="match status" value="1"/>
</dbReference>
<dbReference type="Proteomes" id="UP000539372">
    <property type="component" value="Unassembled WGS sequence"/>
</dbReference>
<feature type="transmembrane region" description="Helical" evidence="5">
    <location>
        <begin position="39"/>
        <end position="58"/>
    </location>
</feature>
<dbReference type="RefSeq" id="WP_169623267.1">
    <property type="nucleotide sequence ID" value="NZ_JABBNT010000001.1"/>
</dbReference>
<feature type="transmembrane region" description="Helical" evidence="5">
    <location>
        <begin position="183"/>
        <end position="205"/>
    </location>
</feature>
<feature type="domain" description="EamA" evidence="6">
    <location>
        <begin position="10"/>
        <end position="140"/>
    </location>
</feature>
<dbReference type="InterPro" id="IPR037185">
    <property type="entry name" value="EmrE-like"/>
</dbReference>
<organism evidence="7 8">
    <name type="scientific">Pacificispira spongiicola</name>
    <dbReference type="NCBI Taxonomy" id="2729598"/>
    <lineage>
        <taxon>Bacteria</taxon>
        <taxon>Pseudomonadati</taxon>
        <taxon>Pseudomonadota</taxon>
        <taxon>Alphaproteobacteria</taxon>
        <taxon>Rhodospirillales</taxon>
        <taxon>Rhodospirillaceae</taxon>
        <taxon>Pacificispira</taxon>
    </lineage>
</organism>
<evidence type="ECO:0000313" key="8">
    <source>
        <dbReference type="Proteomes" id="UP000539372"/>
    </source>
</evidence>
<feature type="domain" description="EamA" evidence="6">
    <location>
        <begin position="155"/>
        <end position="288"/>
    </location>
</feature>
<dbReference type="PANTHER" id="PTHR32322:SF9">
    <property type="entry name" value="AMINO-ACID METABOLITE EFFLUX PUMP-RELATED"/>
    <property type="match status" value="1"/>
</dbReference>
<evidence type="ECO:0000256" key="2">
    <source>
        <dbReference type="ARBA" id="ARBA00022692"/>
    </source>
</evidence>
<evidence type="ECO:0000256" key="4">
    <source>
        <dbReference type="ARBA" id="ARBA00023136"/>
    </source>
</evidence>
<name>A0A7Y0HF76_9PROT</name>
<comment type="caution">
    <text evidence="7">The sequence shown here is derived from an EMBL/GenBank/DDBJ whole genome shotgun (WGS) entry which is preliminary data.</text>
</comment>
<dbReference type="GO" id="GO:0016020">
    <property type="term" value="C:membrane"/>
    <property type="evidence" value="ECO:0007669"/>
    <property type="project" value="UniProtKB-SubCell"/>
</dbReference>